<keyword evidence="5" id="KW-1185">Reference proteome</keyword>
<organism evidence="4 5">
    <name type="scientific">Bonamia ostreae</name>
    <dbReference type="NCBI Taxonomy" id="126728"/>
    <lineage>
        <taxon>Eukaryota</taxon>
        <taxon>Sar</taxon>
        <taxon>Rhizaria</taxon>
        <taxon>Endomyxa</taxon>
        <taxon>Ascetosporea</taxon>
        <taxon>Haplosporida</taxon>
        <taxon>Bonamia</taxon>
    </lineage>
</organism>
<dbReference type="PANTHER" id="PTHR22767">
    <property type="entry name" value="N-TERMINAL ACETYLTRANSFERASE-RELATED"/>
    <property type="match status" value="1"/>
</dbReference>
<dbReference type="Pfam" id="PF12569">
    <property type="entry name" value="NatA_aux_su"/>
    <property type="match status" value="1"/>
</dbReference>
<name>A0ABV2AKR7_9EUKA</name>
<dbReference type="SUPFAM" id="SSF48452">
    <property type="entry name" value="TPR-like"/>
    <property type="match status" value="1"/>
</dbReference>
<dbReference type="InterPro" id="IPR011990">
    <property type="entry name" value="TPR-like_helical_dom_sf"/>
</dbReference>
<evidence type="ECO:0000256" key="1">
    <source>
        <dbReference type="ARBA" id="ARBA00022737"/>
    </source>
</evidence>
<protein>
    <submittedName>
        <fullName evidence="4">Uncharacterized protein</fullName>
    </submittedName>
</protein>
<evidence type="ECO:0000313" key="5">
    <source>
        <dbReference type="Proteomes" id="UP001439008"/>
    </source>
</evidence>
<evidence type="ECO:0000313" key="4">
    <source>
        <dbReference type="EMBL" id="MES1920271.1"/>
    </source>
</evidence>
<sequence length="420" mass="49186">MVVGQINSIKSDQNIKPRFGKMVKQAINYYEHKLYKKGIKECNNVLKVYPFNSEATCIKGLLLFSIGKKEEGSNLTKKGIGFNVKSSVSWHVYGLLRRLEKNLNMAIKCYQNAKKIDPSNILITRDLSILQLQTNDVKNFQKNSLHVLKLLPGNKTQWIASIVAVYLNNDFDKTKEMLKTYLTTLDTNKVHKKIEIFELKAFEAKVHKKSGSPQEYLCFLEENDKILQTDRLFYYKQKTKVLLELGKHKKCENCVLELLKIDPNDAFAHETLIKLQKIDDFRDENYQFLKENVEKILGKWPKLTAATSFYLDFLRLDDFKQYFENGFERIFKIANFWEILKGVLAANKVKKQFLKNYLNEKMAKFDEVENNDKFVNCVLMLCRLYCSEREYVKAEEFLENKMAKIGENLNMNSLMSKIKK</sequence>
<dbReference type="EMBL" id="JBDODL010000579">
    <property type="protein sequence ID" value="MES1920271.1"/>
    <property type="molecule type" value="Genomic_DNA"/>
</dbReference>
<reference evidence="4 5" key="1">
    <citation type="journal article" date="2024" name="BMC Biol.">
        <title>Comparative genomics of Ascetosporea gives new insight into the evolutionary basis for animal parasitism in Rhizaria.</title>
        <authorList>
            <person name="Hiltunen Thoren M."/>
            <person name="Onut-Brannstrom I."/>
            <person name="Alfjorden A."/>
            <person name="Peckova H."/>
            <person name="Swords F."/>
            <person name="Hooper C."/>
            <person name="Holzer A.S."/>
            <person name="Bass D."/>
            <person name="Burki F."/>
        </authorList>
    </citation>
    <scope>NUCLEOTIDE SEQUENCE [LARGE SCALE GENOMIC DNA]</scope>
    <source>
        <strain evidence="4">20-A016</strain>
    </source>
</reference>
<dbReference type="InterPro" id="IPR021183">
    <property type="entry name" value="NatA_aux_su"/>
</dbReference>
<dbReference type="Gene3D" id="1.25.40.1040">
    <property type="match status" value="1"/>
</dbReference>
<accession>A0ABV2AKR7</accession>
<feature type="repeat" description="TPR" evidence="3">
    <location>
        <begin position="87"/>
        <end position="120"/>
    </location>
</feature>
<gene>
    <name evidence="4" type="ORF">MHBO_001958</name>
</gene>
<keyword evidence="1" id="KW-0677">Repeat</keyword>
<dbReference type="PANTHER" id="PTHR22767:SF2">
    <property type="entry name" value="N(ALPHA)-ACETYLTRANSFERASE 15_16, ISOFORM A"/>
    <property type="match status" value="1"/>
</dbReference>
<feature type="non-terminal residue" evidence="4">
    <location>
        <position position="420"/>
    </location>
</feature>
<dbReference type="Proteomes" id="UP001439008">
    <property type="component" value="Unassembled WGS sequence"/>
</dbReference>
<dbReference type="Pfam" id="PF13181">
    <property type="entry name" value="TPR_8"/>
    <property type="match status" value="1"/>
</dbReference>
<comment type="caution">
    <text evidence="4">The sequence shown here is derived from an EMBL/GenBank/DDBJ whole genome shotgun (WGS) entry which is preliminary data.</text>
</comment>
<keyword evidence="2 3" id="KW-0802">TPR repeat</keyword>
<evidence type="ECO:0000256" key="3">
    <source>
        <dbReference type="PROSITE-ProRule" id="PRU00339"/>
    </source>
</evidence>
<dbReference type="SMART" id="SM00028">
    <property type="entry name" value="TPR"/>
    <property type="match status" value="2"/>
</dbReference>
<proteinExistence type="predicted"/>
<evidence type="ECO:0000256" key="2">
    <source>
        <dbReference type="ARBA" id="ARBA00022803"/>
    </source>
</evidence>
<dbReference type="InterPro" id="IPR019734">
    <property type="entry name" value="TPR_rpt"/>
</dbReference>
<dbReference type="PROSITE" id="PS50005">
    <property type="entry name" value="TPR"/>
    <property type="match status" value="1"/>
</dbReference>